<evidence type="ECO:0000313" key="3">
    <source>
        <dbReference type="Proteomes" id="UP001362999"/>
    </source>
</evidence>
<name>A0AAW0B2Z8_9AGAR</name>
<dbReference type="InterPro" id="IPR037129">
    <property type="entry name" value="XPA_sf"/>
</dbReference>
<protein>
    <submittedName>
        <fullName evidence="2">Uncharacterized protein</fullName>
    </submittedName>
</protein>
<proteinExistence type="predicted"/>
<evidence type="ECO:0000256" key="1">
    <source>
        <dbReference type="SAM" id="MobiDB-lite"/>
    </source>
</evidence>
<dbReference type="Proteomes" id="UP001362999">
    <property type="component" value="Unassembled WGS sequence"/>
</dbReference>
<sequence>MTKAPTAKISESSPKKSKSSRPGLGTRQKEWRDALSQTPRWVWQANFRHPRFTKTITKTAAISTYSVNAREIETLPYELRPSSQPKPMHLYNENQVIDLAMKKCKTLEKKFETKDVVYHSHSGSSETGIVAVMSLKNPYTPTPQPWDLDPPLIIKEYTCPSEAEKPDPSPIVWSANRLMGPVLVRDACRLYCLEPNEIQDLSEHSRWIDLETAAKRALTLHGGFHAHEKFVLRHREAEEKLLEQEWWAPRTTPRSDYIRSPFRISKEVEYDDSEEVYDERCVEAHRHGRTVAVFYPIKYVTNHFGAAPEWKPGWGDF</sequence>
<keyword evidence="3" id="KW-1185">Reference proteome</keyword>
<evidence type="ECO:0000313" key="2">
    <source>
        <dbReference type="EMBL" id="KAK7019513.1"/>
    </source>
</evidence>
<dbReference type="AlphaFoldDB" id="A0AAW0B2Z8"/>
<dbReference type="Gene3D" id="3.90.530.10">
    <property type="entry name" value="XPA C-terminal domain"/>
    <property type="match status" value="1"/>
</dbReference>
<gene>
    <name evidence="2" type="ORF">R3P38DRAFT_2974089</name>
</gene>
<accession>A0AAW0B2Z8</accession>
<dbReference type="CDD" id="cd21075">
    <property type="entry name" value="DBD_XPA-like"/>
    <property type="match status" value="1"/>
</dbReference>
<organism evidence="2 3">
    <name type="scientific">Favolaschia claudopus</name>
    <dbReference type="NCBI Taxonomy" id="2862362"/>
    <lineage>
        <taxon>Eukaryota</taxon>
        <taxon>Fungi</taxon>
        <taxon>Dikarya</taxon>
        <taxon>Basidiomycota</taxon>
        <taxon>Agaricomycotina</taxon>
        <taxon>Agaricomycetes</taxon>
        <taxon>Agaricomycetidae</taxon>
        <taxon>Agaricales</taxon>
        <taxon>Marasmiineae</taxon>
        <taxon>Mycenaceae</taxon>
        <taxon>Favolaschia</taxon>
    </lineage>
</organism>
<dbReference type="EMBL" id="JAWWNJ010000043">
    <property type="protein sequence ID" value="KAK7019513.1"/>
    <property type="molecule type" value="Genomic_DNA"/>
</dbReference>
<comment type="caution">
    <text evidence="2">The sequence shown here is derived from an EMBL/GenBank/DDBJ whole genome shotgun (WGS) entry which is preliminary data.</text>
</comment>
<reference evidence="2 3" key="1">
    <citation type="journal article" date="2024" name="J Genomics">
        <title>Draft genome sequencing and assembly of Favolaschia claudopus CIRM-BRFM 2984 isolated from oak limbs.</title>
        <authorList>
            <person name="Navarro D."/>
            <person name="Drula E."/>
            <person name="Chaduli D."/>
            <person name="Cazenave R."/>
            <person name="Ahrendt S."/>
            <person name="Wang J."/>
            <person name="Lipzen A."/>
            <person name="Daum C."/>
            <person name="Barry K."/>
            <person name="Grigoriev I.V."/>
            <person name="Favel A."/>
            <person name="Rosso M.N."/>
            <person name="Martin F."/>
        </authorList>
    </citation>
    <scope>NUCLEOTIDE SEQUENCE [LARGE SCALE GENOMIC DNA]</scope>
    <source>
        <strain evidence="2 3">CIRM-BRFM 2984</strain>
    </source>
</reference>
<feature type="region of interest" description="Disordered" evidence="1">
    <location>
        <begin position="1"/>
        <end position="31"/>
    </location>
</feature>